<keyword evidence="7" id="KW-0238">DNA-binding</keyword>
<proteinExistence type="predicted"/>
<evidence type="ECO:0000256" key="1">
    <source>
        <dbReference type="ARBA" id="ARBA00022617"/>
    </source>
</evidence>
<dbReference type="PROSITE" id="PS51007">
    <property type="entry name" value="CYTC"/>
    <property type="match status" value="1"/>
</dbReference>
<sequence>MRISKKVKAVFNTAVVPVLLSVFAPFNVASANSSFVAFESGQVRPLAMSADKSLVFAVNTPDNRLEILRVEDDRLTLLHSVPVGMEPVAVAVRNKKEVWVVNHLSDSISIVSLDDHSPRVVKTLLVGDEPRDLVFAGKNKSRAFITTAHRGQNSPIDPQLKTAGIGRADVWVFDVNDTGNGIGGKPLTILNLFGDTPRALAVNKDGSRVYAAVFNSGNQTTVLQGDLPNGGLAKPSPHMTTAGEPAVPTGLIVKFNGQDWLDAGNPLTGEAPKKWNDRVRFSLPDNDVFVIDANVKIPEKITEYKGVGTTLFNMVVNPKSNNLYISNTDARNHIRFEGPGTNSTTVRGNFVQSRITVIEDGVVKPRYLNKHIKSYDKDIGTDAERALSIATPLEMVISDSGKTLYVAGFGSQKIGVYKTNALDRDSFTPSADAQIQLSGGGPSGLVLDDANNRLFVMTRFDNSVTMINTKNQREVAKLALFNPEPDSIVNGRAFLYDANLTSSRGDSSCAGCHIFGDMDHLAWDLGNPDSFTKSNPARYVPLFEMFPEFTKPFFNPMKGPMTTQSLRGMAGNGPMHWRGDRTGETRDADESIEEQSYEDFNVAFTGLLGRAEPLTDEQMQKFTDFSLQLTYPPSPIRRLDNALTASQSAGENTFFNFLSTGPGLMSCNDCHTVDYASGKFGSSSLMAVEGDGLAENFKTPHLRNLYQKVGMFGSTGNPQDGYEHTGEQIRGFGYQGDGTIDTVSQFLTLEFNLFQFETPEDRENVVDYVLGMVGEMAPIVGQQLTLDHKNYMRPASRERLELLMARAFVKTPRPECDLIVKGHVFGKSFAAVMNDDGNFIADKARAKPINASAIYQLAAIRGNTLTFTCAPPGTGLRMGIDRDEDGVLDGDEWKTN</sequence>
<evidence type="ECO:0000256" key="2">
    <source>
        <dbReference type="ARBA" id="ARBA00022723"/>
    </source>
</evidence>
<dbReference type="InterPro" id="IPR036909">
    <property type="entry name" value="Cyt_c-like_dom_sf"/>
</dbReference>
<dbReference type="Pfam" id="PF10282">
    <property type="entry name" value="Lactonase"/>
    <property type="match status" value="1"/>
</dbReference>
<dbReference type="InterPro" id="IPR009056">
    <property type="entry name" value="Cyt_c-like_dom"/>
</dbReference>
<feature type="domain" description="Cytochrome c" evidence="6">
    <location>
        <begin position="645"/>
        <end position="773"/>
    </location>
</feature>
<dbReference type="RefSeq" id="WP_310073104.1">
    <property type="nucleotide sequence ID" value="NZ_JAVDVX010000004.1"/>
</dbReference>
<dbReference type="GO" id="GO:0003677">
    <property type="term" value="F:DNA binding"/>
    <property type="evidence" value="ECO:0007669"/>
    <property type="project" value="UniProtKB-KW"/>
</dbReference>
<dbReference type="InterPro" id="IPR019405">
    <property type="entry name" value="Lactonase_7-beta_prop"/>
</dbReference>
<evidence type="ECO:0000313" key="8">
    <source>
        <dbReference type="Proteomes" id="UP001253595"/>
    </source>
</evidence>
<dbReference type="EMBL" id="JAVDVX010000004">
    <property type="protein sequence ID" value="MDR7090631.1"/>
    <property type="molecule type" value="Genomic_DNA"/>
</dbReference>
<keyword evidence="2 4" id="KW-0479">Metal-binding</keyword>
<dbReference type="SUPFAM" id="SSF46626">
    <property type="entry name" value="Cytochrome c"/>
    <property type="match status" value="2"/>
</dbReference>
<dbReference type="InterPro" id="IPR015943">
    <property type="entry name" value="WD40/YVTN_repeat-like_dom_sf"/>
</dbReference>
<keyword evidence="1 4" id="KW-0349">Heme</keyword>
<evidence type="ECO:0000256" key="4">
    <source>
        <dbReference type="PROSITE-ProRule" id="PRU00433"/>
    </source>
</evidence>
<evidence type="ECO:0000256" key="3">
    <source>
        <dbReference type="ARBA" id="ARBA00023004"/>
    </source>
</evidence>
<dbReference type="PANTHER" id="PTHR47197">
    <property type="entry name" value="PROTEIN NIRF"/>
    <property type="match status" value="1"/>
</dbReference>
<feature type="signal peptide" evidence="5">
    <location>
        <begin position="1"/>
        <end position="31"/>
    </location>
</feature>
<dbReference type="InterPro" id="IPR051200">
    <property type="entry name" value="Host-pathogen_enzymatic-act"/>
</dbReference>
<reference evidence="7 8" key="1">
    <citation type="submission" date="2023-07" db="EMBL/GenBank/DDBJ databases">
        <title>Sorghum-associated microbial communities from plants grown in Nebraska, USA.</title>
        <authorList>
            <person name="Schachtman D."/>
        </authorList>
    </citation>
    <scope>NUCLEOTIDE SEQUENCE [LARGE SCALE GENOMIC DNA]</scope>
    <source>
        <strain evidence="7 8">BE190</strain>
    </source>
</reference>
<organism evidence="7 8">
    <name type="scientific">Cellvibrio fibrivorans</name>
    <dbReference type="NCBI Taxonomy" id="126350"/>
    <lineage>
        <taxon>Bacteria</taxon>
        <taxon>Pseudomonadati</taxon>
        <taxon>Pseudomonadota</taxon>
        <taxon>Gammaproteobacteria</taxon>
        <taxon>Cellvibrionales</taxon>
        <taxon>Cellvibrionaceae</taxon>
        <taxon>Cellvibrio</taxon>
    </lineage>
</organism>
<dbReference type="Gene3D" id="2.130.10.10">
    <property type="entry name" value="YVTN repeat-like/Quinoprotein amine dehydrogenase"/>
    <property type="match status" value="2"/>
</dbReference>
<protein>
    <submittedName>
        <fullName evidence="7">DNA-binding beta-propeller fold protein YncE</fullName>
    </submittedName>
</protein>
<keyword evidence="3 4" id="KW-0408">Iron</keyword>
<dbReference type="PANTHER" id="PTHR47197:SF3">
    <property type="entry name" value="DIHYDRO-HEME D1 DEHYDROGENASE"/>
    <property type="match status" value="1"/>
</dbReference>
<dbReference type="SUPFAM" id="SSF63829">
    <property type="entry name" value="Calcium-dependent phosphotriesterase"/>
    <property type="match status" value="1"/>
</dbReference>
<accession>A0ABU1UZM1</accession>
<evidence type="ECO:0000313" key="7">
    <source>
        <dbReference type="EMBL" id="MDR7090631.1"/>
    </source>
</evidence>
<dbReference type="PROSITE" id="PS00018">
    <property type="entry name" value="EF_HAND_1"/>
    <property type="match status" value="1"/>
</dbReference>
<dbReference type="Gene3D" id="1.10.760.10">
    <property type="entry name" value="Cytochrome c-like domain"/>
    <property type="match status" value="1"/>
</dbReference>
<name>A0ABU1UZM1_9GAMM</name>
<gene>
    <name evidence="7" type="ORF">J2X05_002655</name>
</gene>
<dbReference type="InterPro" id="IPR018247">
    <property type="entry name" value="EF_Hand_1_Ca_BS"/>
</dbReference>
<keyword evidence="5" id="KW-0732">Signal</keyword>
<comment type="caution">
    <text evidence="7">The sequence shown here is derived from an EMBL/GenBank/DDBJ whole genome shotgun (WGS) entry which is preliminary data.</text>
</comment>
<evidence type="ECO:0000259" key="6">
    <source>
        <dbReference type="PROSITE" id="PS51007"/>
    </source>
</evidence>
<dbReference type="Proteomes" id="UP001253595">
    <property type="component" value="Unassembled WGS sequence"/>
</dbReference>
<evidence type="ECO:0000256" key="5">
    <source>
        <dbReference type="SAM" id="SignalP"/>
    </source>
</evidence>
<feature type="chain" id="PRO_5046589257" evidence="5">
    <location>
        <begin position="32"/>
        <end position="896"/>
    </location>
</feature>
<keyword evidence="8" id="KW-1185">Reference proteome</keyword>